<keyword evidence="1" id="KW-1133">Transmembrane helix</keyword>
<dbReference type="AlphaFoldDB" id="A0A9P4K7H9"/>
<feature type="transmembrane region" description="Helical" evidence="1">
    <location>
        <begin position="28"/>
        <end position="50"/>
    </location>
</feature>
<proteinExistence type="predicted"/>
<gene>
    <name evidence="2" type="ORF">CC78DRAFT_533453</name>
</gene>
<evidence type="ECO:0000256" key="1">
    <source>
        <dbReference type="SAM" id="Phobius"/>
    </source>
</evidence>
<reference evidence="3" key="1">
    <citation type="journal article" date="2020" name="Stud. Mycol.">
        <title>101 Dothideomycetes genomes: A test case for predicting lifestyles and emergence of pathogens.</title>
        <authorList>
            <person name="Haridas S."/>
            <person name="Albert R."/>
            <person name="Binder M."/>
            <person name="Bloem J."/>
            <person name="LaButti K."/>
            <person name="Salamov A."/>
            <person name="Andreopoulos B."/>
            <person name="Baker S."/>
            <person name="Barry K."/>
            <person name="Bills G."/>
            <person name="Bluhm B."/>
            <person name="Cannon C."/>
            <person name="Castanera R."/>
            <person name="Culley D."/>
            <person name="Daum C."/>
            <person name="Ezra D."/>
            <person name="Gonzalez J."/>
            <person name="Henrissat B."/>
            <person name="Kuo A."/>
            <person name="Liang C."/>
            <person name="Lipzen A."/>
            <person name="Lutzoni F."/>
            <person name="Magnuson J."/>
            <person name="Mondo S."/>
            <person name="Nolan M."/>
            <person name="Ohm R."/>
            <person name="Pangilinan J."/>
            <person name="Park H.-J."/>
            <person name="Ramirez L."/>
            <person name="Alfaro M."/>
            <person name="Sun H."/>
            <person name="Tritt A."/>
            <person name="Yoshinaga Y."/>
            <person name="Zwiers L.-H."/>
            <person name="Turgeon B."/>
            <person name="Goodwin S."/>
            <person name="Spatafora J."/>
            <person name="Crous P."/>
            <person name="Grigoriev I."/>
        </authorList>
    </citation>
    <scope>NUCLEOTIDE SEQUENCE [LARGE SCALE GENOMIC DNA]</scope>
    <source>
        <strain evidence="3">CBS 304.66</strain>
    </source>
</reference>
<keyword evidence="3" id="KW-1185">Reference proteome</keyword>
<dbReference type="EMBL" id="ML986618">
    <property type="protein sequence ID" value="KAF2264234.1"/>
    <property type="molecule type" value="Genomic_DNA"/>
</dbReference>
<protein>
    <submittedName>
        <fullName evidence="2">Uncharacterized protein</fullName>
    </submittedName>
</protein>
<organism evidence="2 3">
    <name type="scientific">Lojkania enalia</name>
    <dbReference type="NCBI Taxonomy" id="147567"/>
    <lineage>
        <taxon>Eukaryota</taxon>
        <taxon>Fungi</taxon>
        <taxon>Dikarya</taxon>
        <taxon>Ascomycota</taxon>
        <taxon>Pezizomycotina</taxon>
        <taxon>Dothideomycetes</taxon>
        <taxon>Pleosporomycetidae</taxon>
        <taxon>Pleosporales</taxon>
        <taxon>Pleosporales incertae sedis</taxon>
        <taxon>Lojkania</taxon>
    </lineage>
</organism>
<keyword evidence="1" id="KW-0472">Membrane</keyword>
<evidence type="ECO:0000313" key="3">
    <source>
        <dbReference type="Proteomes" id="UP000800093"/>
    </source>
</evidence>
<name>A0A9P4K7H9_9PLEO</name>
<keyword evidence="1" id="KW-0812">Transmembrane</keyword>
<dbReference type="Proteomes" id="UP000800093">
    <property type="component" value="Unassembled WGS sequence"/>
</dbReference>
<evidence type="ECO:0000313" key="2">
    <source>
        <dbReference type="EMBL" id="KAF2264234.1"/>
    </source>
</evidence>
<accession>A0A9P4K7H9</accession>
<comment type="caution">
    <text evidence="2">The sequence shown here is derived from an EMBL/GenBank/DDBJ whole genome shotgun (WGS) entry which is preliminary data.</text>
</comment>
<sequence>MKREREGEWKESVSVNTAGWVQFSQMHALMLLDGGCIGGGAVSGIIRWLVRQWSPSKYYWNAATCFEEFSELGMIRKQSRRKWI</sequence>